<dbReference type="EMBL" id="CBXI010000010">
    <property type="protein sequence ID" value="CDL90797.1"/>
    <property type="molecule type" value="Genomic_DNA"/>
</dbReference>
<dbReference type="SUPFAM" id="SSF56801">
    <property type="entry name" value="Acetyl-CoA synthetase-like"/>
    <property type="match status" value="1"/>
</dbReference>
<dbReference type="PANTHER" id="PTHR36932">
    <property type="entry name" value="CAPSULAR POLYSACCHARIDE BIOSYNTHESIS PROTEIN"/>
    <property type="match status" value="1"/>
</dbReference>
<evidence type="ECO:0000313" key="2">
    <source>
        <dbReference type="EMBL" id="CDL90797.1"/>
    </source>
</evidence>
<feature type="domain" description="AMP-dependent synthetase/ligase" evidence="1">
    <location>
        <begin position="98"/>
        <end position="288"/>
    </location>
</feature>
<keyword evidence="3" id="KW-1185">Reference proteome</keyword>
<dbReference type="NCBIfam" id="NF045666">
    <property type="entry name" value="DVU1553_fam_AMP"/>
    <property type="match status" value="1"/>
</dbReference>
<organism evidence="2 3">
    <name type="scientific">Clostridium tyrobutyricum DIVETGP</name>
    <dbReference type="NCBI Taxonomy" id="1408889"/>
    <lineage>
        <taxon>Bacteria</taxon>
        <taxon>Bacillati</taxon>
        <taxon>Bacillota</taxon>
        <taxon>Clostridia</taxon>
        <taxon>Eubacteriales</taxon>
        <taxon>Clostridiaceae</taxon>
        <taxon>Clostridium</taxon>
    </lineage>
</organism>
<dbReference type="OrthoDB" id="580775at2"/>
<proteinExistence type="predicted"/>
<dbReference type="Proteomes" id="UP000019482">
    <property type="component" value="Unassembled WGS sequence"/>
</dbReference>
<dbReference type="Pfam" id="PF00501">
    <property type="entry name" value="AMP-binding"/>
    <property type="match status" value="1"/>
</dbReference>
<dbReference type="RefSeq" id="WP_017895423.1">
    <property type="nucleotide sequence ID" value="NZ_CBXI010000010.1"/>
</dbReference>
<name>W6NFG5_CLOTY</name>
<dbReference type="EC" id="6.2.1.30" evidence="2"/>
<gene>
    <name evidence="2" type="ORF">CTDIVETGP_0867</name>
</gene>
<dbReference type="GO" id="GO:0047475">
    <property type="term" value="F:phenylacetate-CoA ligase activity"/>
    <property type="evidence" value="ECO:0007669"/>
    <property type="project" value="UniProtKB-EC"/>
</dbReference>
<accession>W6NFG5</accession>
<evidence type="ECO:0000259" key="1">
    <source>
        <dbReference type="Pfam" id="PF00501"/>
    </source>
</evidence>
<keyword evidence="2" id="KW-0436">Ligase</keyword>
<dbReference type="AlphaFoldDB" id="W6NFG5"/>
<dbReference type="PANTHER" id="PTHR36932:SF1">
    <property type="entry name" value="CAPSULAR POLYSACCHARIDE BIOSYNTHESIS PROTEIN"/>
    <property type="match status" value="1"/>
</dbReference>
<dbReference type="GeneID" id="29418722"/>
<dbReference type="Gene3D" id="3.40.50.12780">
    <property type="entry name" value="N-terminal domain of ligase-like"/>
    <property type="match status" value="1"/>
</dbReference>
<reference evidence="2 3" key="1">
    <citation type="journal article" date="2015" name="Genome Announc.">
        <title>Draft Genome Sequence of Clostridium tyrobutyricum Strain DIVETGP, Isolated from Cow's Milk for Grana Padano Production.</title>
        <authorList>
            <person name="Soggiu A."/>
            <person name="Piras C."/>
            <person name="Gaiarsa S."/>
            <person name="Sassera D."/>
            <person name="Roncada P."/>
            <person name="Bendixen E."/>
            <person name="Brasca M."/>
            <person name="Bonizzi L."/>
        </authorList>
    </citation>
    <scope>NUCLEOTIDE SEQUENCE [LARGE SCALE GENOMIC DNA]</scope>
    <source>
        <strain evidence="2 3">DIVETGP</strain>
    </source>
</reference>
<dbReference type="InterPro" id="IPR053158">
    <property type="entry name" value="CapK_Type1_Caps_Biosynth"/>
</dbReference>
<dbReference type="InterPro" id="IPR042099">
    <property type="entry name" value="ANL_N_sf"/>
</dbReference>
<protein>
    <submittedName>
        <fullName evidence="2">Phenylacetate-coenzyme A ligase</fullName>
        <ecNumber evidence="2">6.2.1.30</ecNumber>
    </submittedName>
</protein>
<evidence type="ECO:0000313" key="3">
    <source>
        <dbReference type="Proteomes" id="UP000019482"/>
    </source>
</evidence>
<dbReference type="InterPro" id="IPR000873">
    <property type="entry name" value="AMP-dep_synth/lig_dom"/>
</dbReference>
<comment type="caution">
    <text evidence="2">The sequence shown here is derived from an EMBL/GenBank/DDBJ whole genome shotgun (WGS) entry which is preliminary data.</text>
</comment>
<sequence length="439" mass="51418">MKCTTIEKLIMDKTEIQYKSRKRLKEYQLHKIKETIAYVKENSKFYREYLKDIKAEYINSFKDFKNVPFTNSKDIIQNPFRFLCVPQKNIKRVVTLKTSGTTGYEKRIYFTEKDLELTVDFFSYGMKSLVDEGDRILVMFPGNSYGSIGYLLKRALEKINIYCYVQGIMKNTSDTADIIKNKHINCIVGIPIQLLQFSRSQSSIFKDRIDKILLSSDYVPETLVNEMTDKFKTKVFTHYGMTEMGYGGAVQCETLNGYHLRENDIYFEIVDPTTGREIKYGEPGEVVFTTLKSEGMPLIRYKTGDIASFSKNCCKCGSFLKTMNKVLGRIDNRFEISSHKYIYMSQLDEIILSFPQVMNYSLHIEDYNKIYVYLTLFNQCDFNKLSLEILKGIKNITFIEDELLNNIIEFKIINSTEDKQIKNSMLKRKIYDNRKKVYL</sequence>